<proteinExistence type="predicted"/>
<protein>
    <submittedName>
        <fullName evidence="2">Mitogen-activated protein kinase kinase kinase NPK1</fullName>
    </submittedName>
</protein>
<evidence type="ECO:0000313" key="3">
    <source>
        <dbReference type="Proteomes" id="UP001140949"/>
    </source>
</evidence>
<evidence type="ECO:0000313" key="2">
    <source>
        <dbReference type="EMBL" id="KAJ6823799.1"/>
    </source>
</evidence>
<keyword evidence="1" id="KW-0812">Transmembrane</keyword>
<keyword evidence="1" id="KW-1133">Transmembrane helix</keyword>
<organism evidence="2 3">
    <name type="scientific">Iris pallida</name>
    <name type="common">Sweet iris</name>
    <dbReference type="NCBI Taxonomy" id="29817"/>
    <lineage>
        <taxon>Eukaryota</taxon>
        <taxon>Viridiplantae</taxon>
        <taxon>Streptophyta</taxon>
        <taxon>Embryophyta</taxon>
        <taxon>Tracheophyta</taxon>
        <taxon>Spermatophyta</taxon>
        <taxon>Magnoliopsida</taxon>
        <taxon>Liliopsida</taxon>
        <taxon>Asparagales</taxon>
        <taxon>Iridaceae</taxon>
        <taxon>Iridoideae</taxon>
        <taxon>Irideae</taxon>
        <taxon>Iris</taxon>
    </lineage>
</organism>
<sequence>MVGIILPIHIEELFSITIIYKFSYMLIYSVLSFSSIGFAPSRNYMENEGCSVMIGMCSGFRCILVYLYK</sequence>
<keyword evidence="2" id="KW-0418">Kinase</keyword>
<dbReference type="GO" id="GO:0016301">
    <property type="term" value="F:kinase activity"/>
    <property type="evidence" value="ECO:0007669"/>
    <property type="project" value="UniProtKB-KW"/>
</dbReference>
<feature type="transmembrane region" description="Helical" evidence="1">
    <location>
        <begin position="50"/>
        <end position="68"/>
    </location>
</feature>
<dbReference type="Proteomes" id="UP001140949">
    <property type="component" value="Unassembled WGS sequence"/>
</dbReference>
<reference evidence="2" key="2">
    <citation type="submission" date="2023-04" db="EMBL/GenBank/DDBJ databases">
        <authorList>
            <person name="Bruccoleri R.E."/>
            <person name="Oakeley E.J."/>
            <person name="Faust A.-M."/>
            <person name="Dessus-Babus S."/>
            <person name="Altorfer M."/>
            <person name="Burckhardt D."/>
            <person name="Oertli M."/>
            <person name="Naumann U."/>
            <person name="Petersen F."/>
            <person name="Wong J."/>
        </authorList>
    </citation>
    <scope>NUCLEOTIDE SEQUENCE</scope>
    <source>
        <strain evidence="2">GSM-AAB239-AS_SAM_17_03QT</strain>
        <tissue evidence="2">Leaf</tissue>
    </source>
</reference>
<evidence type="ECO:0000256" key="1">
    <source>
        <dbReference type="SAM" id="Phobius"/>
    </source>
</evidence>
<dbReference type="AlphaFoldDB" id="A0AAX6G536"/>
<name>A0AAX6G536_IRIPA</name>
<reference evidence="2" key="1">
    <citation type="journal article" date="2023" name="GigaByte">
        <title>Genome assembly of the bearded iris, Iris pallida Lam.</title>
        <authorList>
            <person name="Bruccoleri R.E."/>
            <person name="Oakeley E.J."/>
            <person name="Faust A.M.E."/>
            <person name="Altorfer M."/>
            <person name="Dessus-Babus S."/>
            <person name="Burckhardt D."/>
            <person name="Oertli M."/>
            <person name="Naumann U."/>
            <person name="Petersen F."/>
            <person name="Wong J."/>
        </authorList>
    </citation>
    <scope>NUCLEOTIDE SEQUENCE</scope>
    <source>
        <strain evidence="2">GSM-AAB239-AS_SAM_17_03QT</strain>
    </source>
</reference>
<gene>
    <name evidence="2" type="ORF">M6B38_129035</name>
</gene>
<keyword evidence="1" id="KW-0472">Membrane</keyword>
<keyword evidence="2" id="KW-0808">Transferase</keyword>
<comment type="caution">
    <text evidence="2">The sequence shown here is derived from an EMBL/GenBank/DDBJ whole genome shotgun (WGS) entry which is preliminary data.</text>
</comment>
<dbReference type="EMBL" id="JANAVB010022597">
    <property type="protein sequence ID" value="KAJ6823799.1"/>
    <property type="molecule type" value="Genomic_DNA"/>
</dbReference>
<accession>A0AAX6G536</accession>
<keyword evidence="3" id="KW-1185">Reference proteome</keyword>
<feature type="transmembrane region" description="Helical" evidence="1">
    <location>
        <begin position="18"/>
        <end position="38"/>
    </location>
</feature>